<dbReference type="SMART" id="SM00044">
    <property type="entry name" value="CYCc"/>
    <property type="match status" value="1"/>
</dbReference>
<dbReference type="InterPro" id="IPR011006">
    <property type="entry name" value="CheY-like_superfamily"/>
</dbReference>
<evidence type="ECO:0000256" key="3">
    <source>
        <dbReference type="SAM" id="MobiDB-lite"/>
    </source>
</evidence>
<dbReference type="Gene3D" id="3.40.50.2300">
    <property type="match status" value="1"/>
</dbReference>
<evidence type="ECO:0000256" key="2">
    <source>
        <dbReference type="PROSITE-ProRule" id="PRU00169"/>
    </source>
</evidence>
<evidence type="ECO:0000313" key="7">
    <source>
        <dbReference type="Proteomes" id="UP000294739"/>
    </source>
</evidence>
<dbReference type="Pfam" id="PF00072">
    <property type="entry name" value="Response_reg"/>
    <property type="match status" value="1"/>
</dbReference>
<feature type="region of interest" description="Disordered" evidence="3">
    <location>
        <begin position="436"/>
        <end position="459"/>
    </location>
</feature>
<dbReference type="Pfam" id="PF00211">
    <property type="entry name" value="Guanylate_cyc"/>
    <property type="match status" value="1"/>
</dbReference>
<dbReference type="GO" id="GO:0004016">
    <property type="term" value="F:adenylate cyclase activity"/>
    <property type="evidence" value="ECO:0007669"/>
    <property type="project" value="UniProtKB-ARBA"/>
</dbReference>
<dbReference type="CDD" id="cd17535">
    <property type="entry name" value="REC_NarL-like"/>
    <property type="match status" value="1"/>
</dbReference>
<dbReference type="OrthoDB" id="5476461at2"/>
<dbReference type="GO" id="GO:0000160">
    <property type="term" value="P:phosphorelay signal transduction system"/>
    <property type="evidence" value="ECO:0007669"/>
    <property type="project" value="InterPro"/>
</dbReference>
<feature type="compositionally biased region" description="Acidic residues" evidence="3">
    <location>
        <begin position="446"/>
        <end position="459"/>
    </location>
</feature>
<keyword evidence="7" id="KW-1185">Reference proteome</keyword>
<sequence length="459" mass="48909">MTSADAHITVLLADDNLLVREGVRALLRVAGDVDVVAMAEDYDSLVARAVEHRPQVVVTDIRMPPRFADEGIEAAKEVRKRMPGTGIVVLSQYDDPEYAVALLAQGAAGYAYLLKERVADGDRLARAVREVAAGGSMLDPEIVQALVTPARGGAGLSADEERLLTMVAEGRAVKAIAATLQSTPEAVDHAVEDLFLHLARDASAGVRGALKRLRTLHRAILEREEQGETLTRLLPSGLAEKLRADPGAVGRTERLVVTVLMSDVRGYSGIAERADPTTLARQLNAHRRAMNGAILEQGGTVMQYVGDAVMAVFGAPFPQPDHAERALRAAAEMHSRQAAVDTEWAAEGLEPFGMGIGLSTGEVAAALLGSDERLEYTLVGDTVNLAQRLQDLARPAGTTVVSEATADLAPRELFERLPPVRVKGRDAAVTACRVLPPAGPRHGVDDGADDTAEVEEYSR</sequence>
<evidence type="ECO:0000259" key="5">
    <source>
        <dbReference type="PROSITE" id="PS50125"/>
    </source>
</evidence>
<dbReference type="InterPro" id="IPR058245">
    <property type="entry name" value="NreC/VraR/RcsB-like_REC"/>
</dbReference>
<dbReference type="PANTHER" id="PTHR43081">
    <property type="entry name" value="ADENYLATE CYCLASE, TERMINAL-DIFFERENTIATION SPECIFIC-RELATED"/>
    <property type="match status" value="1"/>
</dbReference>
<dbReference type="SUPFAM" id="SSF55073">
    <property type="entry name" value="Nucleotide cyclase"/>
    <property type="match status" value="1"/>
</dbReference>
<dbReference type="InterPro" id="IPR001789">
    <property type="entry name" value="Sig_transdc_resp-reg_receiver"/>
</dbReference>
<dbReference type="AlphaFoldDB" id="A0A4R5CE97"/>
<dbReference type="CDD" id="cd07302">
    <property type="entry name" value="CHD"/>
    <property type="match status" value="1"/>
</dbReference>
<keyword evidence="2" id="KW-0597">Phosphoprotein</keyword>
<name>A0A4R5CE97_9ACTN</name>
<comment type="caution">
    <text evidence="6">The sequence shown here is derived from an EMBL/GenBank/DDBJ whole genome shotgun (WGS) entry which is preliminary data.</text>
</comment>
<dbReference type="InParanoid" id="A0A4R5CE97"/>
<dbReference type="PANTHER" id="PTHR43081:SF1">
    <property type="entry name" value="ADENYLATE CYCLASE, TERMINAL-DIFFERENTIATION SPECIFIC"/>
    <property type="match status" value="1"/>
</dbReference>
<evidence type="ECO:0000259" key="4">
    <source>
        <dbReference type="PROSITE" id="PS50110"/>
    </source>
</evidence>
<dbReference type="InterPro" id="IPR001054">
    <property type="entry name" value="A/G_cyclase"/>
</dbReference>
<dbReference type="GO" id="GO:0009190">
    <property type="term" value="P:cyclic nucleotide biosynthetic process"/>
    <property type="evidence" value="ECO:0007669"/>
    <property type="project" value="InterPro"/>
</dbReference>
<dbReference type="Proteomes" id="UP000294739">
    <property type="component" value="Unassembled WGS sequence"/>
</dbReference>
<dbReference type="PROSITE" id="PS50125">
    <property type="entry name" value="GUANYLATE_CYCLASE_2"/>
    <property type="match status" value="1"/>
</dbReference>
<feature type="domain" description="Guanylate cyclase" evidence="5">
    <location>
        <begin position="258"/>
        <end position="390"/>
    </location>
</feature>
<dbReference type="InterPro" id="IPR050697">
    <property type="entry name" value="Adenylyl/Guanylyl_Cyclase_3/4"/>
</dbReference>
<accession>A0A4R5CE97</accession>
<feature type="modified residue" description="4-aspartylphosphate" evidence="2">
    <location>
        <position position="60"/>
    </location>
</feature>
<gene>
    <name evidence="6" type="ORF">E1269_30320</name>
</gene>
<dbReference type="Gene3D" id="3.30.70.1230">
    <property type="entry name" value="Nucleotide cyclase"/>
    <property type="match status" value="1"/>
</dbReference>
<dbReference type="SMART" id="SM00448">
    <property type="entry name" value="REC"/>
    <property type="match status" value="1"/>
</dbReference>
<evidence type="ECO:0000256" key="1">
    <source>
        <dbReference type="ARBA" id="ARBA00005381"/>
    </source>
</evidence>
<comment type="similarity">
    <text evidence="1">Belongs to the adenylyl cyclase class-3 family.</text>
</comment>
<feature type="domain" description="Response regulatory" evidence="4">
    <location>
        <begin position="9"/>
        <end position="128"/>
    </location>
</feature>
<dbReference type="SUPFAM" id="SSF52172">
    <property type="entry name" value="CheY-like"/>
    <property type="match status" value="1"/>
</dbReference>
<dbReference type="InterPro" id="IPR029787">
    <property type="entry name" value="Nucleotide_cyclase"/>
</dbReference>
<dbReference type="PROSITE" id="PS50110">
    <property type="entry name" value="RESPONSE_REGULATORY"/>
    <property type="match status" value="1"/>
</dbReference>
<dbReference type="EMBL" id="SMKZ01000081">
    <property type="protein sequence ID" value="TDD96660.1"/>
    <property type="molecule type" value="Genomic_DNA"/>
</dbReference>
<proteinExistence type="inferred from homology"/>
<protein>
    <submittedName>
        <fullName evidence="6">Response regulator</fullName>
    </submittedName>
</protein>
<organism evidence="6 7">
    <name type="scientific">Jiangella asiatica</name>
    <dbReference type="NCBI Taxonomy" id="2530372"/>
    <lineage>
        <taxon>Bacteria</taxon>
        <taxon>Bacillati</taxon>
        <taxon>Actinomycetota</taxon>
        <taxon>Actinomycetes</taxon>
        <taxon>Jiangellales</taxon>
        <taxon>Jiangellaceae</taxon>
        <taxon>Jiangella</taxon>
    </lineage>
</organism>
<reference evidence="6 7" key="1">
    <citation type="submission" date="2019-03" db="EMBL/GenBank/DDBJ databases">
        <title>Draft genome sequences of novel Actinobacteria.</title>
        <authorList>
            <person name="Sahin N."/>
            <person name="Ay H."/>
            <person name="Saygin H."/>
        </authorList>
    </citation>
    <scope>NUCLEOTIDE SEQUENCE [LARGE SCALE GENOMIC DNA]</scope>
    <source>
        <strain evidence="6 7">5K138</strain>
    </source>
</reference>
<evidence type="ECO:0000313" key="6">
    <source>
        <dbReference type="EMBL" id="TDD96660.1"/>
    </source>
</evidence>